<protein>
    <submittedName>
        <fullName evidence="1">12431_t:CDS:1</fullName>
    </submittedName>
</protein>
<reference evidence="1" key="1">
    <citation type="submission" date="2021-06" db="EMBL/GenBank/DDBJ databases">
        <authorList>
            <person name="Kallberg Y."/>
            <person name="Tangrot J."/>
            <person name="Rosling A."/>
        </authorList>
    </citation>
    <scope>NUCLEOTIDE SEQUENCE</scope>
    <source>
        <strain evidence="1">IL203A</strain>
    </source>
</reference>
<gene>
    <name evidence="1" type="ORF">DHETER_LOCUS14458</name>
</gene>
<comment type="caution">
    <text evidence="1">The sequence shown here is derived from an EMBL/GenBank/DDBJ whole genome shotgun (WGS) entry which is preliminary data.</text>
</comment>
<evidence type="ECO:0000313" key="2">
    <source>
        <dbReference type="Proteomes" id="UP000789702"/>
    </source>
</evidence>
<proteinExistence type="predicted"/>
<dbReference type="Proteomes" id="UP000789702">
    <property type="component" value="Unassembled WGS sequence"/>
</dbReference>
<feature type="non-terminal residue" evidence="1">
    <location>
        <position position="77"/>
    </location>
</feature>
<keyword evidence="2" id="KW-1185">Reference proteome</keyword>
<name>A0ACA9QE48_9GLOM</name>
<feature type="non-terminal residue" evidence="1">
    <location>
        <position position="1"/>
    </location>
</feature>
<evidence type="ECO:0000313" key="1">
    <source>
        <dbReference type="EMBL" id="CAG8747979.1"/>
    </source>
</evidence>
<sequence>RNSQIEEIDDIQDVNSLYVQPMQSNLNNQNSHQIIHYTNPRHVQPLQSNINNQNPQQIVCKNNLQSECLQQIVSQNQ</sequence>
<accession>A0ACA9QE48</accession>
<dbReference type="EMBL" id="CAJVPU010044606">
    <property type="protein sequence ID" value="CAG8747979.1"/>
    <property type="molecule type" value="Genomic_DNA"/>
</dbReference>
<organism evidence="1 2">
    <name type="scientific">Dentiscutata heterogama</name>
    <dbReference type="NCBI Taxonomy" id="1316150"/>
    <lineage>
        <taxon>Eukaryota</taxon>
        <taxon>Fungi</taxon>
        <taxon>Fungi incertae sedis</taxon>
        <taxon>Mucoromycota</taxon>
        <taxon>Glomeromycotina</taxon>
        <taxon>Glomeromycetes</taxon>
        <taxon>Diversisporales</taxon>
        <taxon>Gigasporaceae</taxon>
        <taxon>Dentiscutata</taxon>
    </lineage>
</organism>